<evidence type="ECO:0000259" key="12">
    <source>
        <dbReference type="Pfam" id="PF02687"/>
    </source>
</evidence>
<evidence type="ECO:0000259" key="13">
    <source>
        <dbReference type="Pfam" id="PF18075"/>
    </source>
</evidence>
<dbReference type="Pfam" id="PF18075">
    <property type="entry name" value="FtsX_ECD"/>
    <property type="match status" value="1"/>
</dbReference>
<comment type="similarity">
    <text evidence="2 10">Belongs to the ABC-4 integral membrane protein family. FtsX subfamily.</text>
</comment>
<dbReference type="PIRSF" id="PIRSF003097">
    <property type="entry name" value="FtsX"/>
    <property type="match status" value="1"/>
</dbReference>
<dbReference type="Pfam" id="PF02687">
    <property type="entry name" value="FtsX"/>
    <property type="match status" value="1"/>
</dbReference>
<gene>
    <name evidence="14" type="ORF">UV42_C0009G0016</name>
</gene>
<dbReference type="PANTHER" id="PTHR47755">
    <property type="entry name" value="CELL DIVISION PROTEIN FTSX"/>
    <property type="match status" value="1"/>
</dbReference>
<dbReference type="AlphaFoldDB" id="A0A0G1BGS0"/>
<dbReference type="InterPro" id="IPR004513">
    <property type="entry name" value="FtsX"/>
</dbReference>
<dbReference type="PANTHER" id="PTHR47755:SF1">
    <property type="entry name" value="CELL DIVISION PROTEIN FTSX"/>
    <property type="match status" value="1"/>
</dbReference>
<keyword evidence="8 10" id="KW-0472">Membrane</keyword>
<evidence type="ECO:0000256" key="5">
    <source>
        <dbReference type="ARBA" id="ARBA00022618"/>
    </source>
</evidence>
<feature type="transmembrane region" description="Helical" evidence="11">
    <location>
        <begin position="177"/>
        <end position="202"/>
    </location>
</feature>
<evidence type="ECO:0000256" key="4">
    <source>
        <dbReference type="ARBA" id="ARBA00022475"/>
    </source>
</evidence>
<comment type="caution">
    <text evidence="14">The sequence shown here is derived from an EMBL/GenBank/DDBJ whole genome shotgun (WGS) entry which is preliminary data.</text>
</comment>
<dbReference type="EMBL" id="LCEK01000009">
    <property type="protein sequence ID" value="KKS72399.1"/>
    <property type="molecule type" value="Genomic_DNA"/>
</dbReference>
<evidence type="ECO:0000313" key="15">
    <source>
        <dbReference type="Proteomes" id="UP000033867"/>
    </source>
</evidence>
<dbReference type="GO" id="GO:0005886">
    <property type="term" value="C:plasma membrane"/>
    <property type="evidence" value="ECO:0007669"/>
    <property type="project" value="UniProtKB-SubCell"/>
</dbReference>
<name>A0A0G1BGS0_9BACT</name>
<feature type="domain" description="FtsX extracellular" evidence="13">
    <location>
        <begin position="58"/>
        <end position="143"/>
    </location>
</feature>
<feature type="transmembrane region" description="Helical" evidence="11">
    <location>
        <begin position="223"/>
        <end position="248"/>
    </location>
</feature>
<evidence type="ECO:0000256" key="7">
    <source>
        <dbReference type="ARBA" id="ARBA00022989"/>
    </source>
</evidence>
<protein>
    <recommendedName>
        <fullName evidence="3 10">Cell division protein FtsX</fullName>
    </recommendedName>
</protein>
<evidence type="ECO:0000256" key="10">
    <source>
        <dbReference type="PIRNR" id="PIRNR003097"/>
    </source>
</evidence>
<organism evidence="14 15">
    <name type="scientific">Candidatus Magasanikbacteria bacterium GW2011_GWE2_42_7</name>
    <dbReference type="NCBI Taxonomy" id="1619052"/>
    <lineage>
        <taxon>Bacteria</taxon>
        <taxon>Candidatus Magasanikiibacteriota</taxon>
    </lineage>
</organism>
<keyword evidence="4 10" id="KW-1003">Cell membrane</keyword>
<keyword evidence="7 11" id="KW-1133">Transmembrane helix</keyword>
<reference evidence="14 15" key="1">
    <citation type="journal article" date="2015" name="Nature">
        <title>rRNA introns, odd ribosomes, and small enigmatic genomes across a large radiation of phyla.</title>
        <authorList>
            <person name="Brown C.T."/>
            <person name="Hug L.A."/>
            <person name="Thomas B.C."/>
            <person name="Sharon I."/>
            <person name="Castelle C.J."/>
            <person name="Singh A."/>
            <person name="Wilkins M.J."/>
            <person name="Williams K.H."/>
            <person name="Banfield J.F."/>
        </authorList>
    </citation>
    <scope>NUCLEOTIDE SEQUENCE [LARGE SCALE GENOMIC DNA]</scope>
</reference>
<evidence type="ECO:0000256" key="3">
    <source>
        <dbReference type="ARBA" id="ARBA00021907"/>
    </source>
</evidence>
<feature type="transmembrane region" description="Helical" evidence="11">
    <location>
        <begin position="268"/>
        <end position="296"/>
    </location>
</feature>
<keyword evidence="5 10" id="KW-0132">Cell division</keyword>
<evidence type="ECO:0000256" key="1">
    <source>
        <dbReference type="ARBA" id="ARBA00004651"/>
    </source>
</evidence>
<dbReference type="InterPro" id="IPR040690">
    <property type="entry name" value="FtsX_ECD"/>
</dbReference>
<feature type="domain" description="ABC3 transporter permease C-terminal" evidence="12">
    <location>
        <begin position="181"/>
        <end position="301"/>
    </location>
</feature>
<sequence>MYSFLRIVSFALQDIVRNIGLSFMTIFVLVLMLLSVNTLLFIRLVTNEATTSIREQIDVSIYLSPEATADEIDEVYTYIASLPQVTHATFLSQDEVLQNFKNLYKDNENILASLEELAENPLGATIVVKTKDPADYVTVIDDLSVPEYETIVESKTFTDTQGAIQKIDVITKNVEHFSFALTAFFAIIAFLIIFNTIRVAIYTQRIEISIKKLVGATNWFVQGPYIVESILFSILSVGIAVLLVYGATGILDPYLGVILGDPKFLTNYYFSHILSLAGIQFGIVFFLTLISSMIAMRRYLKT</sequence>
<accession>A0A0G1BGS0</accession>
<proteinExistence type="inferred from homology"/>
<evidence type="ECO:0000256" key="2">
    <source>
        <dbReference type="ARBA" id="ARBA00007379"/>
    </source>
</evidence>
<dbReference type="GO" id="GO:0051301">
    <property type="term" value="P:cell division"/>
    <property type="evidence" value="ECO:0007669"/>
    <property type="project" value="UniProtKB-KW"/>
</dbReference>
<comment type="subcellular location">
    <subcellularLocation>
        <location evidence="1">Cell membrane</location>
        <topology evidence="1">Multi-pass membrane protein</topology>
    </subcellularLocation>
</comment>
<evidence type="ECO:0000313" key="14">
    <source>
        <dbReference type="EMBL" id="KKS72399.1"/>
    </source>
</evidence>
<dbReference type="Gene3D" id="3.30.70.3040">
    <property type="match status" value="1"/>
</dbReference>
<dbReference type="InterPro" id="IPR003838">
    <property type="entry name" value="ABC3_permease_C"/>
</dbReference>
<dbReference type="Proteomes" id="UP000033867">
    <property type="component" value="Unassembled WGS sequence"/>
</dbReference>
<keyword evidence="6 11" id="KW-0812">Transmembrane</keyword>
<evidence type="ECO:0000256" key="6">
    <source>
        <dbReference type="ARBA" id="ARBA00022692"/>
    </source>
</evidence>
<evidence type="ECO:0000256" key="11">
    <source>
        <dbReference type="SAM" id="Phobius"/>
    </source>
</evidence>
<keyword evidence="9 10" id="KW-0131">Cell cycle</keyword>
<evidence type="ECO:0000256" key="8">
    <source>
        <dbReference type="ARBA" id="ARBA00023136"/>
    </source>
</evidence>
<evidence type="ECO:0000256" key="9">
    <source>
        <dbReference type="ARBA" id="ARBA00023306"/>
    </source>
</evidence>
<feature type="transmembrane region" description="Helical" evidence="11">
    <location>
        <begin position="21"/>
        <end position="42"/>
    </location>
</feature>